<dbReference type="Proteomes" id="UP001212997">
    <property type="component" value="Unassembled WGS sequence"/>
</dbReference>
<accession>A0AAD5UYQ2</accession>
<feature type="transmembrane region" description="Helical" evidence="6">
    <location>
        <begin position="159"/>
        <end position="178"/>
    </location>
</feature>
<keyword evidence="3 6" id="KW-1133">Transmembrane helix</keyword>
<dbReference type="CDD" id="cd09317">
    <property type="entry name" value="TDT_Mae1_like"/>
    <property type="match status" value="1"/>
</dbReference>
<evidence type="ECO:0000256" key="1">
    <source>
        <dbReference type="ARBA" id="ARBA00004141"/>
    </source>
</evidence>
<feature type="transmembrane region" description="Helical" evidence="6">
    <location>
        <begin position="230"/>
        <end position="249"/>
    </location>
</feature>
<name>A0AAD5UYQ2_9APHY</name>
<evidence type="ECO:0000313" key="7">
    <source>
        <dbReference type="EMBL" id="KAJ3480023.1"/>
    </source>
</evidence>
<feature type="transmembrane region" description="Helical" evidence="6">
    <location>
        <begin position="126"/>
        <end position="147"/>
    </location>
</feature>
<evidence type="ECO:0000256" key="4">
    <source>
        <dbReference type="ARBA" id="ARBA00023136"/>
    </source>
</evidence>
<evidence type="ECO:0000256" key="6">
    <source>
        <dbReference type="SAM" id="Phobius"/>
    </source>
</evidence>
<evidence type="ECO:0008006" key="9">
    <source>
        <dbReference type="Google" id="ProtNLM"/>
    </source>
</evidence>
<evidence type="ECO:0000256" key="5">
    <source>
        <dbReference type="SAM" id="MobiDB-lite"/>
    </source>
</evidence>
<comment type="caution">
    <text evidence="7">The sequence shown here is derived from an EMBL/GenBank/DDBJ whole genome shotgun (WGS) entry which is preliminary data.</text>
</comment>
<feature type="region of interest" description="Disordered" evidence="5">
    <location>
        <begin position="391"/>
        <end position="419"/>
    </location>
</feature>
<dbReference type="PANTHER" id="PTHR31162">
    <property type="entry name" value="MALIC ACID TRANSPORT PROTEIN-RELATED"/>
    <property type="match status" value="1"/>
</dbReference>
<feature type="transmembrane region" description="Helical" evidence="6">
    <location>
        <begin position="269"/>
        <end position="296"/>
    </location>
</feature>
<evidence type="ECO:0000256" key="3">
    <source>
        <dbReference type="ARBA" id="ARBA00022989"/>
    </source>
</evidence>
<dbReference type="Gene3D" id="1.50.10.150">
    <property type="entry name" value="Voltage-dependent anion channel"/>
    <property type="match status" value="1"/>
</dbReference>
<feature type="transmembrane region" description="Helical" evidence="6">
    <location>
        <begin position="339"/>
        <end position="363"/>
    </location>
</feature>
<feature type="transmembrane region" description="Helical" evidence="6">
    <location>
        <begin position="198"/>
        <end position="218"/>
    </location>
</feature>
<dbReference type="EMBL" id="JANAWD010000401">
    <property type="protein sequence ID" value="KAJ3480023.1"/>
    <property type="molecule type" value="Genomic_DNA"/>
</dbReference>
<dbReference type="InterPro" id="IPR004695">
    <property type="entry name" value="SLAC1/Mae1/Ssu1/TehA"/>
</dbReference>
<evidence type="ECO:0000256" key="2">
    <source>
        <dbReference type="ARBA" id="ARBA00022692"/>
    </source>
</evidence>
<protein>
    <recommendedName>
        <fullName evidence="9">Malic acid transport protein</fullName>
    </recommendedName>
</protein>
<keyword evidence="4 6" id="KW-0472">Membrane</keyword>
<dbReference type="AlphaFoldDB" id="A0AAD5UYQ2"/>
<dbReference type="InterPro" id="IPR030185">
    <property type="entry name" value="Mae1"/>
</dbReference>
<feature type="transmembrane region" description="Helical" evidence="6">
    <location>
        <begin position="54"/>
        <end position="73"/>
    </location>
</feature>
<dbReference type="Pfam" id="PF03595">
    <property type="entry name" value="SLAC1"/>
    <property type="match status" value="1"/>
</dbReference>
<keyword evidence="8" id="KW-1185">Reference proteome</keyword>
<dbReference type="PANTHER" id="PTHR31162:SF0">
    <property type="entry name" value="MALIC ACID TRANSPORT PROTEIN"/>
    <property type="match status" value="1"/>
</dbReference>
<sequence>MSTPEGSRQKVGRLARRIHGWSWQAFPIGMGTGAVYVTMSGLKNHSPVLTTIETIFYFINISLFLLNTTTLLLQAILFPRQALRLIQDPVKSIFVPLVVLSFATIIIGTINYAVPTGHISPGFIYAMFWVYVAFSLIVCFPMLMIWFNKPHDLKTFTPAWAFLIFPMMLVGVVAFNVLKVIPSDQTRAIGVLLTGYAFQGLGFFMTFFYICIYVIRIMTTGFLEGHQANGAFVACGPPGFTALALINLGRKAQEILPLHGLVSQQAGEIFFATSVLSGLLLFGLALFFFVFGVMPYWFKLHKHLHEILGCWALTFPNVGWISTIRVLGDIFELDGFFTWHLVMVIIMIMIWGILIVLTAWAFWRGDIFLAKEEDILKDTFVGSEVNEKELGNQYDPSERDTPTPMAHYPQQPRSSFSHV</sequence>
<dbReference type="InterPro" id="IPR038665">
    <property type="entry name" value="Voltage-dep_anion_channel_sf"/>
</dbReference>
<proteinExistence type="predicted"/>
<feature type="transmembrane region" description="Helical" evidence="6">
    <location>
        <begin position="93"/>
        <end position="114"/>
    </location>
</feature>
<dbReference type="GO" id="GO:0015140">
    <property type="term" value="F:malate transmembrane transporter activity"/>
    <property type="evidence" value="ECO:0007669"/>
    <property type="project" value="InterPro"/>
</dbReference>
<organism evidence="7 8">
    <name type="scientific">Meripilus lineatus</name>
    <dbReference type="NCBI Taxonomy" id="2056292"/>
    <lineage>
        <taxon>Eukaryota</taxon>
        <taxon>Fungi</taxon>
        <taxon>Dikarya</taxon>
        <taxon>Basidiomycota</taxon>
        <taxon>Agaricomycotina</taxon>
        <taxon>Agaricomycetes</taxon>
        <taxon>Polyporales</taxon>
        <taxon>Meripilaceae</taxon>
        <taxon>Meripilus</taxon>
    </lineage>
</organism>
<feature type="transmembrane region" description="Helical" evidence="6">
    <location>
        <begin position="308"/>
        <end position="327"/>
    </location>
</feature>
<comment type="subcellular location">
    <subcellularLocation>
        <location evidence="1">Membrane</location>
        <topology evidence="1">Multi-pass membrane protein</topology>
    </subcellularLocation>
</comment>
<feature type="compositionally biased region" description="Basic and acidic residues" evidence="5">
    <location>
        <begin position="391"/>
        <end position="401"/>
    </location>
</feature>
<reference evidence="7" key="1">
    <citation type="submission" date="2022-07" db="EMBL/GenBank/DDBJ databases">
        <title>Genome Sequence of Physisporinus lineatus.</title>
        <authorList>
            <person name="Buettner E."/>
        </authorList>
    </citation>
    <scope>NUCLEOTIDE SEQUENCE</scope>
    <source>
        <strain evidence="7">VT162</strain>
    </source>
</reference>
<keyword evidence="2 6" id="KW-0812">Transmembrane</keyword>
<feature type="transmembrane region" description="Helical" evidence="6">
    <location>
        <begin position="21"/>
        <end position="42"/>
    </location>
</feature>
<evidence type="ECO:0000313" key="8">
    <source>
        <dbReference type="Proteomes" id="UP001212997"/>
    </source>
</evidence>
<dbReference type="GO" id="GO:0016020">
    <property type="term" value="C:membrane"/>
    <property type="evidence" value="ECO:0007669"/>
    <property type="project" value="UniProtKB-SubCell"/>
</dbReference>
<gene>
    <name evidence="7" type="ORF">NLI96_g8651</name>
</gene>